<dbReference type="OrthoDB" id="9065754at2"/>
<dbReference type="STRING" id="1215104.GCA_000730585_02665"/>
<accession>A0A239HRX1</accession>
<dbReference type="InterPro" id="IPR005135">
    <property type="entry name" value="Endo/exonuclease/phosphatase"/>
</dbReference>
<dbReference type="Proteomes" id="UP000198407">
    <property type="component" value="Unassembled WGS sequence"/>
</dbReference>
<evidence type="ECO:0000313" key="2">
    <source>
        <dbReference type="EMBL" id="SNS83981.1"/>
    </source>
</evidence>
<dbReference type="Pfam" id="PF03372">
    <property type="entry name" value="Exo_endo_phos"/>
    <property type="match status" value="1"/>
</dbReference>
<organism evidence="2 3">
    <name type="scientific">Pseudomonas japonica</name>
    <dbReference type="NCBI Taxonomy" id="256466"/>
    <lineage>
        <taxon>Bacteria</taxon>
        <taxon>Pseudomonadati</taxon>
        <taxon>Pseudomonadota</taxon>
        <taxon>Gammaproteobacteria</taxon>
        <taxon>Pseudomonadales</taxon>
        <taxon>Pseudomonadaceae</taxon>
        <taxon>Pseudomonas</taxon>
    </lineage>
</organism>
<dbReference type="InterPro" id="IPR003539">
    <property type="entry name" value="CD_toxinB"/>
</dbReference>
<sequence length="446" mass="49767">MPIDNTIRRYIDSHLVDRLTDDAFFNETEVILLDIFELLASAPYNAQPTASYLAYVISRQYMRSANQAQQCRFAQRMTLLLRRLYNDPATAALLARPRRERGFELLLVLYRMHYVLTMNGLLADDGPLDLDIGDPLRALQFIIGAAYGPWQGLIQLQGSVRDYYHCRIRHRDGASLIEIGRARSDSAGLELRLATWNMQGTAASAENKWRTYVLQLARRHDVVVIQEAGAPPSSAELVLRSQVADQFGMVQEVDQYLWQAGTSTRPESYQVYFLDVQRLRVNLAIVVRSSAQLDVRDVRVVADGLWESGTLPVARPALGLRLRRRGEGAVNRQEVTVYNVHALSGGGSNAPRLVREISWHTDTPYVVLGDFNRDPRPPATGGGNWVSPESLARIYPANGNTHPATAPEHMLDYALVNGTTEPVQPGVVEAPGPSDHLAVSYLVHFS</sequence>
<protein>
    <submittedName>
        <fullName evidence="2">Endonuclease/Exonuclease/phosphatase family protein</fullName>
    </submittedName>
</protein>
<keyword evidence="2" id="KW-0378">Hydrolase</keyword>
<keyword evidence="2" id="KW-0255">Endonuclease</keyword>
<dbReference type="Gene3D" id="3.60.10.10">
    <property type="entry name" value="Endonuclease/exonuclease/phosphatase"/>
    <property type="match status" value="1"/>
</dbReference>
<dbReference type="SUPFAM" id="SSF56219">
    <property type="entry name" value="DNase I-like"/>
    <property type="match status" value="1"/>
</dbReference>
<dbReference type="GO" id="GO:0004527">
    <property type="term" value="F:exonuclease activity"/>
    <property type="evidence" value="ECO:0007669"/>
    <property type="project" value="UniProtKB-KW"/>
</dbReference>
<dbReference type="RefSeq" id="WP_042125266.1">
    <property type="nucleotide sequence ID" value="NZ_FZOL01000016.1"/>
</dbReference>
<evidence type="ECO:0000313" key="3">
    <source>
        <dbReference type="Proteomes" id="UP000198407"/>
    </source>
</evidence>
<proteinExistence type="predicted"/>
<dbReference type="EMBL" id="FZOL01000016">
    <property type="protein sequence ID" value="SNS83981.1"/>
    <property type="molecule type" value="Genomic_DNA"/>
</dbReference>
<keyword evidence="2" id="KW-0540">Nuclease</keyword>
<keyword evidence="2" id="KW-0269">Exonuclease</keyword>
<dbReference type="PRINTS" id="PR01388">
    <property type="entry name" value="CDTOXINB"/>
</dbReference>
<dbReference type="AlphaFoldDB" id="A0A239HRX1"/>
<keyword evidence="3" id="KW-1185">Reference proteome</keyword>
<evidence type="ECO:0000259" key="1">
    <source>
        <dbReference type="Pfam" id="PF03372"/>
    </source>
</evidence>
<dbReference type="GO" id="GO:0004519">
    <property type="term" value="F:endonuclease activity"/>
    <property type="evidence" value="ECO:0007669"/>
    <property type="project" value="UniProtKB-KW"/>
</dbReference>
<gene>
    <name evidence="2" type="ORF">SAMN05444352_11672</name>
</gene>
<feature type="domain" description="Endonuclease/exonuclease/phosphatase" evidence="1">
    <location>
        <begin position="194"/>
        <end position="436"/>
    </location>
</feature>
<reference evidence="3" key="1">
    <citation type="submission" date="2017-06" db="EMBL/GenBank/DDBJ databases">
        <authorList>
            <person name="Varghese N."/>
            <person name="Submissions S."/>
        </authorList>
    </citation>
    <scope>NUCLEOTIDE SEQUENCE [LARGE SCALE GENOMIC DNA]</scope>
    <source>
        <strain evidence="3">DSM 22348</strain>
    </source>
</reference>
<dbReference type="InterPro" id="IPR036691">
    <property type="entry name" value="Endo/exonu/phosph_ase_sf"/>
</dbReference>
<name>A0A239HRX1_9PSED</name>